<evidence type="ECO:0000256" key="3">
    <source>
        <dbReference type="ARBA" id="ARBA00022679"/>
    </source>
</evidence>
<dbReference type="PROSITE" id="PS50263">
    <property type="entry name" value="CN_HYDROLASE"/>
    <property type="match status" value="1"/>
</dbReference>
<evidence type="ECO:0000313" key="12">
    <source>
        <dbReference type="EMBL" id="CAB5005533.1"/>
    </source>
</evidence>
<feature type="transmembrane region" description="Helical" evidence="8">
    <location>
        <begin position="54"/>
        <end position="74"/>
    </location>
</feature>
<evidence type="ECO:0000256" key="7">
    <source>
        <dbReference type="ARBA" id="ARBA00023315"/>
    </source>
</evidence>
<sequence length="515" mass="53961">MRAPLVSARVGVLYASAAGACFYLAFPPIAIGLLAPVGVLLLTIAIYRSSLRRGFSLSFLTGLIFFLPLLSWMATPGFDAWVLLTLLCALWVGLMGIGISLVTRLPGWPIWVACLWVLQEALRGRVPWGGFAWGDLAFAQAGTMLGKYSALIGRPGVTFVVALSGAMLLAAAMAVKSRKLSGGVAWAAVFLLALIVGWVAPIGQGTNSSGSVSVAVVQGGTPQLGLSAMDVRRVVLENHVAQTLLLARKVASGELAQPAFVLWPENSTDIDPFIDPAAAAVINRAAVAINAPILIGAVVNVPGNPMGIWNMGVVWDPVTGPGARYIKNHPVPFGEYVPMRKELTAILGRFDQIPRDFLAGDEPGLLSIGGVLVGDLICFEVSDDQVVNALIAGGAELITVQTNNATFGGSAQPEQQLEIERLRAIETGRTVVVAATTGVSAFITPNGEVRAAMQQGEVGSLVAPVALTEGRTLSGRLGAAPEYLLSVLGGLAILAGVILSIRRRSRRTREHMVGA</sequence>
<organism evidence="11">
    <name type="scientific">freshwater metagenome</name>
    <dbReference type="NCBI Taxonomy" id="449393"/>
    <lineage>
        <taxon>unclassified sequences</taxon>
        <taxon>metagenomes</taxon>
        <taxon>ecological metagenomes</taxon>
    </lineage>
</organism>
<evidence type="ECO:0000259" key="9">
    <source>
        <dbReference type="PROSITE" id="PS50263"/>
    </source>
</evidence>
<dbReference type="NCBIfam" id="TIGR00546">
    <property type="entry name" value="lnt"/>
    <property type="match status" value="1"/>
</dbReference>
<dbReference type="GO" id="GO:0005886">
    <property type="term" value="C:plasma membrane"/>
    <property type="evidence" value="ECO:0007669"/>
    <property type="project" value="UniProtKB-SubCell"/>
</dbReference>
<evidence type="ECO:0000256" key="4">
    <source>
        <dbReference type="ARBA" id="ARBA00022692"/>
    </source>
</evidence>
<dbReference type="GO" id="GO:0042158">
    <property type="term" value="P:lipoprotein biosynthetic process"/>
    <property type="evidence" value="ECO:0007669"/>
    <property type="project" value="InterPro"/>
</dbReference>
<evidence type="ECO:0000256" key="2">
    <source>
        <dbReference type="ARBA" id="ARBA00022475"/>
    </source>
</evidence>
<feature type="transmembrane region" description="Helical" evidence="8">
    <location>
        <begin position="182"/>
        <end position="200"/>
    </location>
</feature>
<proteinExistence type="inferred from homology"/>
<accession>A0A6J6PQZ3</accession>
<protein>
    <submittedName>
        <fullName evidence="11">Unannotated protein</fullName>
    </submittedName>
</protein>
<dbReference type="Gene3D" id="3.60.110.10">
    <property type="entry name" value="Carbon-nitrogen hydrolase"/>
    <property type="match status" value="1"/>
</dbReference>
<dbReference type="CDD" id="cd07571">
    <property type="entry name" value="ALP_N-acyl_transferase"/>
    <property type="match status" value="1"/>
</dbReference>
<dbReference type="EMBL" id="CAEZXZ010000042">
    <property type="protein sequence ID" value="CAB4698948.1"/>
    <property type="molecule type" value="Genomic_DNA"/>
</dbReference>
<dbReference type="AlphaFoldDB" id="A0A6J6PQZ3"/>
<name>A0A6J6PQZ3_9ZZZZ</name>
<dbReference type="GO" id="GO:0016410">
    <property type="term" value="F:N-acyltransferase activity"/>
    <property type="evidence" value="ECO:0007669"/>
    <property type="project" value="InterPro"/>
</dbReference>
<keyword evidence="2" id="KW-1003">Cell membrane</keyword>
<dbReference type="HAMAP" id="MF_01148">
    <property type="entry name" value="Lnt"/>
    <property type="match status" value="1"/>
</dbReference>
<dbReference type="Pfam" id="PF20154">
    <property type="entry name" value="LNT_N"/>
    <property type="match status" value="1"/>
</dbReference>
<comment type="subcellular location">
    <subcellularLocation>
        <location evidence="1">Cell membrane</location>
        <topology evidence="1">Multi-pass membrane protein</topology>
    </subcellularLocation>
</comment>
<keyword evidence="3" id="KW-0808">Transferase</keyword>
<evidence type="ECO:0000256" key="1">
    <source>
        <dbReference type="ARBA" id="ARBA00004651"/>
    </source>
</evidence>
<evidence type="ECO:0000256" key="6">
    <source>
        <dbReference type="ARBA" id="ARBA00023136"/>
    </source>
</evidence>
<feature type="transmembrane region" description="Helical" evidence="8">
    <location>
        <begin position="483"/>
        <end position="501"/>
    </location>
</feature>
<dbReference type="InterPro" id="IPR036526">
    <property type="entry name" value="C-N_Hydrolase_sf"/>
</dbReference>
<keyword evidence="7" id="KW-0012">Acyltransferase</keyword>
<evidence type="ECO:0000256" key="5">
    <source>
        <dbReference type="ARBA" id="ARBA00022989"/>
    </source>
</evidence>
<reference evidence="11" key="1">
    <citation type="submission" date="2020-05" db="EMBL/GenBank/DDBJ databases">
        <authorList>
            <person name="Chiriac C."/>
            <person name="Salcher M."/>
            <person name="Ghai R."/>
            <person name="Kavagutti S V."/>
        </authorList>
    </citation>
    <scope>NUCLEOTIDE SEQUENCE</scope>
</reference>
<dbReference type="PROSITE" id="PS51257">
    <property type="entry name" value="PROKAR_LIPOPROTEIN"/>
    <property type="match status" value="1"/>
</dbReference>
<feature type="transmembrane region" description="Helical" evidence="8">
    <location>
        <begin position="27"/>
        <end position="47"/>
    </location>
</feature>
<keyword evidence="5 8" id="KW-1133">Transmembrane helix</keyword>
<dbReference type="EMBL" id="CAFBPJ010000005">
    <property type="protein sequence ID" value="CAB5005533.1"/>
    <property type="molecule type" value="Genomic_DNA"/>
</dbReference>
<feature type="transmembrane region" description="Helical" evidence="8">
    <location>
        <begin position="157"/>
        <end position="175"/>
    </location>
</feature>
<evidence type="ECO:0000313" key="11">
    <source>
        <dbReference type="EMBL" id="CAB4698948.1"/>
    </source>
</evidence>
<dbReference type="InterPro" id="IPR004563">
    <property type="entry name" value="Apolipo_AcylTrfase"/>
</dbReference>
<feature type="transmembrane region" description="Helical" evidence="8">
    <location>
        <begin position="80"/>
        <end position="105"/>
    </location>
</feature>
<gene>
    <name evidence="10" type="ORF">UFOPK2310_00685</name>
    <name evidence="11" type="ORF">UFOPK2625_00412</name>
    <name evidence="12" type="ORF">UFOPK4092_00097</name>
</gene>
<dbReference type="SUPFAM" id="SSF56317">
    <property type="entry name" value="Carbon-nitrogen hydrolase"/>
    <property type="match status" value="1"/>
</dbReference>
<evidence type="ECO:0000313" key="10">
    <source>
        <dbReference type="EMBL" id="CAB4672335.1"/>
    </source>
</evidence>
<feature type="domain" description="CN hydrolase" evidence="9">
    <location>
        <begin position="217"/>
        <end position="467"/>
    </location>
</feature>
<keyword evidence="6 8" id="KW-0472">Membrane</keyword>
<evidence type="ECO:0000256" key="8">
    <source>
        <dbReference type="SAM" id="Phobius"/>
    </source>
</evidence>
<keyword evidence="4 8" id="KW-0812">Transmembrane</keyword>
<dbReference type="Pfam" id="PF00795">
    <property type="entry name" value="CN_hydrolase"/>
    <property type="match status" value="1"/>
</dbReference>
<dbReference type="InterPro" id="IPR045378">
    <property type="entry name" value="LNT_N"/>
</dbReference>
<dbReference type="PANTHER" id="PTHR38686">
    <property type="entry name" value="APOLIPOPROTEIN N-ACYLTRANSFERASE"/>
    <property type="match status" value="1"/>
</dbReference>
<dbReference type="InterPro" id="IPR003010">
    <property type="entry name" value="C-N_Hydrolase"/>
</dbReference>
<dbReference type="EMBL" id="CAEZWW010000067">
    <property type="protein sequence ID" value="CAB4672335.1"/>
    <property type="molecule type" value="Genomic_DNA"/>
</dbReference>
<dbReference type="PANTHER" id="PTHR38686:SF1">
    <property type="entry name" value="APOLIPOPROTEIN N-ACYLTRANSFERASE"/>
    <property type="match status" value="1"/>
</dbReference>